<evidence type="ECO:0000256" key="2">
    <source>
        <dbReference type="ARBA" id="ARBA00022438"/>
    </source>
</evidence>
<evidence type="ECO:0000313" key="12">
    <source>
        <dbReference type="Proteomes" id="UP000053593"/>
    </source>
</evidence>
<evidence type="ECO:0000256" key="4">
    <source>
        <dbReference type="ARBA" id="ARBA00022723"/>
    </source>
</evidence>
<sequence>MRPSSLLVLCFGYLFTQVFTSEQWPDDFQNPLTVSWSPEDISDAVIDIPELSNDFAFESIRLVRFIEEQGYGPPLWVTEREKLEAKSNGRDCIDITEHPDFGTTFCPQSPIQQAVYQPPNSTSVPKILPLLSPAEQKKNLEHFTSFHTRFYNSESGRRSSRWLYERAVNYTLQHASRKLREAALLEIVLVQHLLIKQESVIIRLYPNDVSPSSNITIIGAHCDSINHSNPFARAPGADDDGSGTVTILEAYRSVLESGYIPTSPLEFHFYAGEEGGMLGSIPIVHGFLRDGKSVRGMMQFDMTAWVAAGTQEKVAVVMNRVNPALTEWLKLVIDKYLDIPWAETHYSGLAASDHQIWTTAGYPAAHAIEGLWEHMNVANAHSPRDTIDSSREFSFEHIHEFTKLAVAFAVELSDY</sequence>
<dbReference type="InterPro" id="IPR045175">
    <property type="entry name" value="M28_fam"/>
</dbReference>
<evidence type="ECO:0000256" key="7">
    <source>
        <dbReference type="ARBA" id="ARBA00022833"/>
    </source>
</evidence>
<organism evidence="11 12">
    <name type="scientific">Collybiopsis luxurians FD-317 M1</name>
    <dbReference type="NCBI Taxonomy" id="944289"/>
    <lineage>
        <taxon>Eukaryota</taxon>
        <taxon>Fungi</taxon>
        <taxon>Dikarya</taxon>
        <taxon>Basidiomycota</taxon>
        <taxon>Agaricomycotina</taxon>
        <taxon>Agaricomycetes</taxon>
        <taxon>Agaricomycetidae</taxon>
        <taxon>Agaricales</taxon>
        <taxon>Marasmiineae</taxon>
        <taxon>Omphalotaceae</taxon>
        <taxon>Collybiopsis</taxon>
        <taxon>Collybiopsis luxurians</taxon>
    </lineage>
</organism>
<proteinExistence type="inferred from homology"/>
<dbReference type="GO" id="GO:0008235">
    <property type="term" value="F:metalloexopeptidase activity"/>
    <property type="evidence" value="ECO:0007669"/>
    <property type="project" value="InterPro"/>
</dbReference>
<name>A0A0D0BS95_9AGAR</name>
<dbReference type="InterPro" id="IPR007484">
    <property type="entry name" value="Peptidase_M28"/>
</dbReference>
<dbReference type="GO" id="GO:0004177">
    <property type="term" value="F:aminopeptidase activity"/>
    <property type="evidence" value="ECO:0007669"/>
    <property type="project" value="UniProtKB-KW"/>
</dbReference>
<dbReference type="HOGENOM" id="CLU_025866_0_0_1"/>
<evidence type="ECO:0000256" key="8">
    <source>
        <dbReference type="ARBA" id="ARBA00043962"/>
    </source>
</evidence>
<comment type="cofactor">
    <cofactor evidence="1">
        <name>Zn(2+)</name>
        <dbReference type="ChEBI" id="CHEBI:29105"/>
    </cofactor>
</comment>
<feature type="chain" id="PRO_5005111985" description="Peptide hydrolase" evidence="9">
    <location>
        <begin position="21"/>
        <end position="415"/>
    </location>
</feature>
<dbReference type="GO" id="GO:0046872">
    <property type="term" value="F:metal ion binding"/>
    <property type="evidence" value="ECO:0007669"/>
    <property type="project" value="UniProtKB-KW"/>
</dbReference>
<dbReference type="GO" id="GO:0006508">
    <property type="term" value="P:proteolysis"/>
    <property type="evidence" value="ECO:0007669"/>
    <property type="project" value="UniProtKB-KW"/>
</dbReference>
<keyword evidence="12" id="KW-1185">Reference proteome</keyword>
<feature type="domain" description="Peptidase M28" evidence="10">
    <location>
        <begin position="204"/>
        <end position="400"/>
    </location>
</feature>
<evidence type="ECO:0000256" key="3">
    <source>
        <dbReference type="ARBA" id="ARBA00022670"/>
    </source>
</evidence>
<keyword evidence="6 9" id="KW-0378">Hydrolase</keyword>
<dbReference type="Pfam" id="PF04389">
    <property type="entry name" value="Peptidase_M28"/>
    <property type="match status" value="1"/>
</dbReference>
<dbReference type="EC" id="3.4.-.-" evidence="9"/>
<keyword evidence="5 9" id="KW-0732">Signal</keyword>
<keyword evidence="3 9" id="KW-0645">Protease</keyword>
<feature type="signal peptide" evidence="9">
    <location>
        <begin position="1"/>
        <end position="20"/>
    </location>
</feature>
<evidence type="ECO:0000313" key="11">
    <source>
        <dbReference type="EMBL" id="KIK52479.1"/>
    </source>
</evidence>
<comment type="similarity">
    <text evidence="8">Belongs to the peptidase M28 family. M28E subfamily.</text>
</comment>
<evidence type="ECO:0000256" key="6">
    <source>
        <dbReference type="ARBA" id="ARBA00022801"/>
    </source>
</evidence>
<dbReference type="EMBL" id="KN834842">
    <property type="protein sequence ID" value="KIK52479.1"/>
    <property type="molecule type" value="Genomic_DNA"/>
</dbReference>
<protein>
    <recommendedName>
        <fullName evidence="9">Peptide hydrolase</fullName>
        <ecNumber evidence="9">3.4.-.-</ecNumber>
    </recommendedName>
</protein>
<dbReference type="OrthoDB" id="2214at2759"/>
<reference evidence="11 12" key="1">
    <citation type="submission" date="2014-04" db="EMBL/GenBank/DDBJ databases">
        <title>Evolutionary Origins and Diversification of the Mycorrhizal Mutualists.</title>
        <authorList>
            <consortium name="DOE Joint Genome Institute"/>
            <consortium name="Mycorrhizal Genomics Consortium"/>
            <person name="Kohler A."/>
            <person name="Kuo A."/>
            <person name="Nagy L.G."/>
            <person name="Floudas D."/>
            <person name="Copeland A."/>
            <person name="Barry K.W."/>
            <person name="Cichocki N."/>
            <person name="Veneault-Fourrey C."/>
            <person name="LaButti K."/>
            <person name="Lindquist E.A."/>
            <person name="Lipzen A."/>
            <person name="Lundell T."/>
            <person name="Morin E."/>
            <person name="Murat C."/>
            <person name="Riley R."/>
            <person name="Ohm R."/>
            <person name="Sun H."/>
            <person name="Tunlid A."/>
            <person name="Henrissat B."/>
            <person name="Grigoriev I.V."/>
            <person name="Hibbett D.S."/>
            <person name="Martin F."/>
        </authorList>
    </citation>
    <scope>NUCLEOTIDE SEQUENCE [LARGE SCALE GENOMIC DNA]</scope>
    <source>
        <strain evidence="11 12">FD-317 M1</strain>
    </source>
</reference>
<dbReference type="AlphaFoldDB" id="A0A0D0BS95"/>
<dbReference type="Proteomes" id="UP000053593">
    <property type="component" value="Unassembled WGS sequence"/>
</dbReference>
<keyword evidence="4 9" id="KW-0479">Metal-binding</keyword>
<gene>
    <name evidence="11" type="ORF">GYMLUDRAFT_49876</name>
</gene>
<accession>A0A0D0BS95</accession>
<evidence type="ECO:0000259" key="10">
    <source>
        <dbReference type="Pfam" id="PF04389"/>
    </source>
</evidence>
<evidence type="ECO:0000256" key="1">
    <source>
        <dbReference type="ARBA" id="ARBA00001947"/>
    </source>
</evidence>
<keyword evidence="7 9" id="KW-0862">Zinc</keyword>
<evidence type="ECO:0000256" key="9">
    <source>
        <dbReference type="RuleBase" id="RU361240"/>
    </source>
</evidence>
<dbReference type="Gene3D" id="3.40.630.10">
    <property type="entry name" value="Zn peptidases"/>
    <property type="match status" value="1"/>
</dbReference>
<keyword evidence="2" id="KW-0031">Aminopeptidase</keyword>
<dbReference type="SUPFAM" id="SSF53187">
    <property type="entry name" value="Zn-dependent exopeptidases"/>
    <property type="match status" value="1"/>
</dbReference>
<dbReference type="PANTHER" id="PTHR12147">
    <property type="entry name" value="METALLOPEPTIDASE M28 FAMILY MEMBER"/>
    <property type="match status" value="1"/>
</dbReference>
<dbReference type="PANTHER" id="PTHR12147:SF56">
    <property type="entry name" value="AMINOPEPTIDASE YDR415C-RELATED"/>
    <property type="match status" value="1"/>
</dbReference>
<evidence type="ECO:0000256" key="5">
    <source>
        <dbReference type="ARBA" id="ARBA00022729"/>
    </source>
</evidence>